<accession>A0A974SFD7</accession>
<evidence type="ECO:0000256" key="7">
    <source>
        <dbReference type="SAM" id="Phobius"/>
    </source>
</evidence>
<dbReference type="EMBL" id="CP068595">
    <property type="protein sequence ID" value="QQZ63882.1"/>
    <property type="molecule type" value="Genomic_DNA"/>
</dbReference>
<dbReference type="InterPro" id="IPR003594">
    <property type="entry name" value="HATPase_dom"/>
</dbReference>
<feature type="transmembrane region" description="Helical" evidence="7">
    <location>
        <begin position="12"/>
        <end position="34"/>
    </location>
</feature>
<reference evidence="9 10" key="1">
    <citation type="submission" date="2021-01" db="EMBL/GenBank/DDBJ databases">
        <title>Whole genome sequence of Paenibacillus sonchi LMG 24727 for comparative genomics.</title>
        <authorList>
            <person name="Lee G."/>
            <person name="Kim M.-J."/>
            <person name="Lim K."/>
            <person name="Shin J.-H."/>
        </authorList>
    </citation>
    <scope>NUCLEOTIDE SEQUENCE [LARGE SCALE GENOMIC DNA]</scope>
    <source>
        <strain evidence="9 10">LMG 24727</strain>
    </source>
</reference>
<keyword evidence="6" id="KW-0175">Coiled coil</keyword>
<dbReference type="CDD" id="cd16917">
    <property type="entry name" value="HATPase_UhpB-NarQ-NarX-like"/>
    <property type="match status" value="1"/>
</dbReference>
<evidence type="ECO:0000256" key="5">
    <source>
        <dbReference type="ARBA" id="ARBA00023012"/>
    </source>
</evidence>
<keyword evidence="10" id="KW-1185">Reference proteome</keyword>
<dbReference type="PANTHER" id="PTHR24421:SF55">
    <property type="entry name" value="SENSOR HISTIDINE KINASE YDFH"/>
    <property type="match status" value="1"/>
</dbReference>
<keyword evidence="7" id="KW-1133">Transmembrane helix</keyword>
<evidence type="ECO:0000259" key="8">
    <source>
        <dbReference type="SMART" id="SM00387"/>
    </source>
</evidence>
<dbReference type="Pfam" id="PF02518">
    <property type="entry name" value="HATPase_c"/>
    <property type="match status" value="1"/>
</dbReference>
<dbReference type="InterPro" id="IPR011712">
    <property type="entry name" value="Sig_transdc_His_kin_sub3_dim/P"/>
</dbReference>
<dbReference type="Gene3D" id="1.20.5.1930">
    <property type="match status" value="1"/>
</dbReference>
<evidence type="ECO:0000313" key="9">
    <source>
        <dbReference type="EMBL" id="QQZ63882.1"/>
    </source>
</evidence>
<keyword evidence="5" id="KW-0902">Two-component regulatory system</keyword>
<dbReference type="InterPro" id="IPR050482">
    <property type="entry name" value="Sensor_HK_TwoCompSys"/>
</dbReference>
<dbReference type="GO" id="GO:0016020">
    <property type="term" value="C:membrane"/>
    <property type="evidence" value="ECO:0007669"/>
    <property type="project" value="InterPro"/>
</dbReference>
<evidence type="ECO:0000256" key="2">
    <source>
        <dbReference type="ARBA" id="ARBA00012438"/>
    </source>
</evidence>
<dbReference type="SUPFAM" id="SSF55874">
    <property type="entry name" value="ATPase domain of HSP90 chaperone/DNA topoisomerase II/histidine kinase"/>
    <property type="match status" value="1"/>
</dbReference>
<organism evidence="9 10">
    <name type="scientific">Paenibacillus sonchi</name>
    <dbReference type="NCBI Taxonomy" id="373687"/>
    <lineage>
        <taxon>Bacteria</taxon>
        <taxon>Bacillati</taxon>
        <taxon>Bacillota</taxon>
        <taxon>Bacilli</taxon>
        <taxon>Bacillales</taxon>
        <taxon>Paenibacillaceae</taxon>
        <taxon>Paenibacillus</taxon>
        <taxon>Paenibacillus sonchi group</taxon>
    </lineage>
</organism>
<evidence type="ECO:0000256" key="3">
    <source>
        <dbReference type="ARBA" id="ARBA00022679"/>
    </source>
</evidence>
<dbReference type="GO" id="GO:0046983">
    <property type="term" value="F:protein dimerization activity"/>
    <property type="evidence" value="ECO:0007669"/>
    <property type="project" value="InterPro"/>
</dbReference>
<comment type="catalytic activity">
    <reaction evidence="1">
        <text>ATP + protein L-histidine = ADP + protein N-phospho-L-histidine.</text>
        <dbReference type="EC" id="2.7.13.3"/>
    </reaction>
</comment>
<feature type="transmembrane region" description="Helical" evidence="7">
    <location>
        <begin position="70"/>
        <end position="88"/>
    </location>
</feature>
<dbReference type="KEGG" id="pson:JI735_16505"/>
<dbReference type="SMART" id="SM00387">
    <property type="entry name" value="HATPase_c"/>
    <property type="match status" value="1"/>
</dbReference>
<feature type="transmembrane region" description="Helical" evidence="7">
    <location>
        <begin position="141"/>
        <end position="163"/>
    </location>
</feature>
<sequence length="397" mass="45058">MNEKNGMQSISELFASRLPTIIWLSIVYAGTIVLQFLKDPLILESAVFTGLFTLHVLLHWNSYRITQKTFWIYFSIQAVLVYLCAILMRDGYQAVLVGLLPILIAQSLGYSFRVKRVIFISFISIIVFFDSALTVGDTDELLVFLPIFILMLIVVLAYAILFFKQVQERLRIQSFLEDLREAHEKVEELTLANERQRMARDLHDTLAQGVAGLIMRLEAADAHMSQNHTERAHEIIGQSMQQARRTLAEARRAIDNLRLKSAPEIDFKEAVADEIEHFNEATGIIVTKDYRLNKRLSRLQMEHSLHIIKECLTNIARHAKADKVCVSVSSHNDKLIVEIRDNGIGFKTDDIGKDAGHYGLLGLKERVRLIGGEVYMNSTSEGTTIKFAAPLTKGERI</sequence>
<evidence type="ECO:0000256" key="6">
    <source>
        <dbReference type="SAM" id="Coils"/>
    </source>
</evidence>
<dbReference type="GO" id="GO:0000155">
    <property type="term" value="F:phosphorelay sensor kinase activity"/>
    <property type="evidence" value="ECO:0007669"/>
    <property type="project" value="InterPro"/>
</dbReference>
<dbReference type="AlphaFoldDB" id="A0A974SFD7"/>
<feature type="transmembrane region" description="Helical" evidence="7">
    <location>
        <begin position="40"/>
        <end position="58"/>
    </location>
</feature>
<protein>
    <recommendedName>
        <fullName evidence="2">histidine kinase</fullName>
        <ecNumber evidence="2">2.7.13.3</ecNumber>
    </recommendedName>
</protein>
<keyword evidence="3" id="KW-0808">Transferase</keyword>
<gene>
    <name evidence="9" type="ORF">JI735_16505</name>
</gene>
<feature type="transmembrane region" description="Helical" evidence="7">
    <location>
        <begin position="94"/>
        <end position="110"/>
    </location>
</feature>
<feature type="coiled-coil region" evidence="6">
    <location>
        <begin position="172"/>
        <end position="199"/>
    </location>
</feature>
<dbReference type="Gene3D" id="3.30.565.10">
    <property type="entry name" value="Histidine kinase-like ATPase, C-terminal domain"/>
    <property type="match status" value="1"/>
</dbReference>
<name>A0A974SFD7_9BACL</name>
<keyword evidence="4 9" id="KW-0418">Kinase</keyword>
<feature type="transmembrane region" description="Helical" evidence="7">
    <location>
        <begin position="117"/>
        <end position="135"/>
    </location>
</feature>
<evidence type="ECO:0000256" key="1">
    <source>
        <dbReference type="ARBA" id="ARBA00000085"/>
    </source>
</evidence>
<dbReference type="Proteomes" id="UP000595841">
    <property type="component" value="Chromosome"/>
</dbReference>
<keyword evidence="7" id="KW-0812">Transmembrane</keyword>
<evidence type="ECO:0000313" key="10">
    <source>
        <dbReference type="Proteomes" id="UP000595841"/>
    </source>
</evidence>
<keyword evidence="7" id="KW-0472">Membrane</keyword>
<dbReference type="EC" id="2.7.13.3" evidence="2"/>
<dbReference type="RefSeq" id="WP_051051710.1">
    <property type="nucleotide sequence ID" value="NZ_CP068595.1"/>
</dbReference>
<feature type="domain" description="Histidine kinase/HSP90-like ATPase" evidence="8">
    <location>
        <begin position="300"/>
        <end position="393"/>
    </location>
</feature>
<proteinExistence type="predicted"/>
<evidence type="ECO:0000256" key="4">
    <source>
        <dbReference type="ARBA" id="ARBA00022777"/>
    </source>
</evidence>
<dbReference type="PANTHER" id="PTHR24421">
    <property type="entry name" value="NITRATE/NITRITE SENSOR PROTEIN NARX-RELATED"/>
    <property type="match status" value="1"/>
</dbReference>
<dbReference type="Pfam" id="PF07730">
    <property type="entry name" value="HisKA_3"/>
    <property type="match status" value="1"/>
</dbReference>
<dbReference type="InterPro" id="IPR036890">
    <property type="entry name" value="HATPase_C_sf"/>
</dbReference>